<dbReference type="InterPro" id="IPR001375">
    <property type="entry name" value="Peptidase_S9_cat"/>
</dbReference>
<accession>A0A3S1C5V7</accession>
<proteinExistence type="inferred from homology"/>
<dbReference type="SUPFAM" id="SSF82171">
    <property type="entry name" value="DPP6 N-terminal domain-like"/>
    <property type="match status" value="1"/>
</dbReference>
<organism evidence="6 7">
    <name type="scientific">Dulcicalothrix desertica PCC 7102</name>
    <dbReference type="NCBI Taxonomy" id="232991"/>
    <lineage>
        <taxon>Bacteria</taxon>
        <taxon>Bacillati</taxon>
        <taxon>Cyanobacteriota</taxon>
        <taxon>Cyanophyceae</taxon>
        <taxon>Nostocales</taxon>
        <taxon>Calotrichaceae</taxon>
        <taxon>Dulcicalothrix</taxon>
    </lineage>
</organism>
<dbReference type="Gene3D" id="2.120.10.30">
    <property type="entry name" value="TolB, C-terminal domain"/>
    <property type="match status" value="1"/>
</dbReference>
<name>A0A3S1C5V7_9CYAN</name>
<sequence length="647" mass="73383">MKRQVDWDSNVYQWHVWVYENGNNYPLTRGKNESYQPKWAPFDSVHSKTLAYLARPSERDRKRQIFIKPDGDVTAFQVSYASEDITAFQWAPSGEGFFFVSREVEAKPIKKRREIYGDIEYVNREYRNSTLFYLDLQKGLDKTLQASKLPKDLREGNENKENNGTKEEKDELSIQFTCLKNLHIHDFDVASSGKKVALLATPSPNLAEQDKIEIYILDVDSKEVNKLDVPLVGVKRNILFSPDSTCVCFTYLRTGKWFDDKYIAVYNLDNNQITKLTPDVTGINECVSPLRWTTKGILIWWQYKTSSKLGILKLDGKVTPLVADNKSYIQIAAISLDGENFAYIKGGSQDCYELYYNDVRATNQSSILTNKAFAQKEVIEWSSLDGTKVEGILCKPVDFDSSKKYPLLVRVHGGPKSTSLPVALDENTYPIESFVEKGFLVLLPNYRGSNGYGEKFRSLNYQDLGTGDYADVISGVDYLISQGFVDGDKTGVMGWSQGGYISAFCATYSKRFKAASVGAGISNWVTYYVSTDIYPFTHYYLGDTPWNDMKVYEKASPMTYIKNSCTPTLIQHGDSDKRVPVSNAYELYRGLCDVDVETELVIFKNMGHGVNKPGIARALMKQNLIWFSHYILGESIEGESIEGFYLD</sequence>
<dbReference type="EMBL" id="RSCL01000022">
    <property type="protein sequence ID" value="RUT00778.1"/>
    <property type="molecule type" value="Genomic_DNA"/>
</dbReference>
<reference evidence="6" key="2">
    <citation type="journal article" date="2019" name="Genome Biol. Evol.">
        <title>Day and night: Metabolic profiles and evolutionary relationships of six axenic non-marine cyanobacteria.</title>
        <authorList>
            <person name="Will S.E."/>
            <person name="Henke P."/>
            <person name="Boedeker C."/>
            <person name="Huang S."/>
            <person name="Brinkmann H."/>
            <person name="Rohde M."/>
            <person name="Jarek M."/>
            <person name="Friedl T."/>
            <person name="Seufert S."/>
            <person name="Schumacher M."/>
            <person name="Overmann J."/>
            <person name="Neumann-Schaal M."/>
            <person name="Petersen J."/>
        </authorList>
    </citation>
    <scope>NUCLEOTIDE SEQUENCE [LARGE SCALE GENOMIC DNA]</scope>
    <source>
        <strain evidence="6">PCC 7102</strain>
    </source>
</reference>
<dbReference type="FunFam" id="3.40.50.1820:FF:000028">
    <property type="entry name" value="S9 family peptidase"/>
    <property type="match status" value="1"/>
</dbReference>
<dbReference type="PANTHER" id="PTHR42776">
    <property type="entry name" value="SERINE PEPTIDASE S9 FAMILY MEMBER"/>
    <property type="match status" value="1"/>
</dbReference>
<dbReference type="Gene3D" id="3.40.50.1820">
    <property type="entry name" value="alpha/beta hydrolase"/>
    <property type="match status" value="1"/>
</dbReference>
<dbReference type="GO" id="GO:0004252">
    <property type="term" value="F:serine-type endopeptidase activity"/>
    <property type="evidence" value="ECO:0007669"/>
    <property type="project" value="TreeGrafter"/>
</dbReference>
<dbReference type="AlphaFoldDB" id="A0A3S1C5V7"/>
<evidence type="ECO:0000313" key="6">
    <source>
        <dbReference type="EMBL" id="RUT00778.1"/>
    </source>
</evidence>
<evidence type="ECO:0000256" key="1">
    <source>
        <dbReference type="ARBA" id="ARBA00010040"/>
    </source>
</evidence>
<keyword evidence="7" id="KW-1185">Reference proteome</keyword>
<feature type="region of interest" description="Disordered" evidence="4">
    <location>
        <begin position="147"/>
        <end position="168"/>
    </location>
</feature>
<feature type="domain" description="Peptidase S9 prolyl oligopeptidase catalytic" evidence="5">
    <location>
        <begin position="432"/>
        <end position="631"/>
    </location>
</feature>
<dbReference type="InterPro" id="IPR011042">
    <property type="entry name" value="6-blade_b-propeller_TolB-like"/>
</dbReference>
<protein>
    <submittedName>
        <fullName evidence="6">Peptidase S9</fullName>
    </submittedName>
</protein>
<dbReference type="Pfam" id="PF00326">
    <property type="entry name" value="Peptidase_S9"/>
    <property type="match status" value="1"/>
</dbReference>
<feature type="compositionally biased region" description="Basic and acidic residues" evidence="4">
    <location>
        <begin position="149"/>
        <end position="168"/>
    </location>
</feature>
<gene>
    <name evidence="6" type="ORF">DSM106972_071870</name>
</gene>
<dbReference type="PANTHER" id="PTHR42776:SF27">
    <property type="entry name" value="DIPEPTIDYL PEPTIDASE FAMILY MEMBER 6"/>
    <property type="match status" value="1"/>
</dbReference>
<reference evidence="6" key="1">
    <citation type="submission" date="2018-12" db="EMBL/GenBank/DDBJ databases">
        <authorList>
            <person name="Will S."/>
            <person name="Neumann-Schaal M."/>
            <person name="Henke P."/>
        </authorList>
    </citation>
    <scope>NUCLEOTIDE SEQUENCE</scope>
    <source>
        <strain evidence="6">PCC 7102</strain>
    </source>
</reference>
<keyword evidence="3" id="KW-0378">Hydrolase</keyword>
<dbReference type="OrthoDB" id="499686at2"/>
<keyword evidence="2" id="KW-0645">Protease</keyword>
<comment type="caution">
    <text evidence="6">The sequence shown here is derived from an EMBL/GenBank/DDBJ whole genome shotgun (WGS) entry which is preliminary data.</text>
</comment>
<evidence type="ECO:0000256" key="4">
    <source>
        <dbReference type="SAM" id="MobiDB-lite"/>
    </source>
</evidence>
<dbReference type="RefSeq" id="WP_158632937.1">
    <property type="nucleotide sequence ID" value="NZ_RSCL01000022.1"/>
</dbReference>
<dbReference type="GO" id="GO:0006508">
    <property type="term" value="P:proteolysis"/>
    <property type="evidence" value="ECO:0007669"/>
    <property type="project" value="UniProtKB-KW"/>
</dbReference>
<evidence type="ECO:0000313" key="7">
    <source>
        <dbReference type="Proteomes" id="UP000271624"/>
    </source>
</evidence>
<evidence type="ECO:0000256" key="3">
    <source>
        <dbReference type="ARBA" id="ARBA00022801"/>
    </source>
</evidence>
<evidence type="ECO:0000256" key="2">
    <source>
        <dbReference type="ARBA" id="ARBA00022670"/>
    </source>
</evidence>
<dbReference type="InterPro" id="IPR029058">
    <property type="entry name" value="AB_hydrolase_fold"/>
</dbReference>
<dbReference type="Proteomes" id="UP000271624">
    <property type="component" value="Unassembled WGS sequence"/>
</dbReference>
<evidence type="ECO:0000259" key="5">
    <source>
        <dbReference type="Pfam" id="PF00326"/>
    </source>
</evidence>
<comment type="similarity">
    <text evidence="1">Belongs to the peptidase S9C family.</text>
</comment>
<dbReference type="SUPFAM" id="SSF53474">
    <property type="entry name" value="alpha/beta-Hydrolases"/>
    <property type="match status" value="1"/>
</dbReference>